<comment type="caution">
    <text evidence="1">The sequence shown here is derived from an EMBL/GenBank/DDBJ whole genome shotgun (WGS) entry which is preliminary data.</text>
</comment>
<organism evidence="1 2">
    <name type="scientific">Pelagicoccus enzymogenes</name>
    <dbReference type="NCBI Taxonomy" id="2773457"/>
    <lineage>
        <taxon>Bacteria</taxon>
        <taxon>Pseudomonadati</taxon>
        <taxon>Verrucomicrobiota</taxon>
        <taxon>Opitutia</taxon>
        <taxon>Puniceicoccales</taxon>
        <taxon>Pelagicoccaceae</taxon>
        <taxon>Pelagicoccus</taxon>
    </lineage>
</organism>
<dbReference type="Proteomes" id="UP000622317">
    <property type="component" value="Unassembled WGS sequence"/>
</dbReference>
<proteinExistence type="predicted"/>
<accession>A0A927IIC3</accession>
<dbReference type="AlphaFoldDB" id="A0A927IIC3"/>
<dbReference type="EMBL" id="JACYFG010000036">
    <property type="protein sequence ID" value="MBD5780345.1"/>
    <property type="molecule type" value="Genomic_DNA"/>
</dbReference>
<evidence type="ECO:0000313" key="1">
    <source>
        <dbReference type="EMBL" id="MBD5780345.1"/>
    </source>
</evidence>
<dbReference type="Gene3D" id="3.40.50.450">
    <property type="match status" value="1"/>
</dbReference>
<reference evidence="1" key="1">
    <citation type="submission" date="2020-09" db="EMBL/GenBank/DDBJ databases">
        <title>Pelagicoccus enzymogenes sp. nov. with an EPS production, isolated from marine sediment.</title>
        <authorList>
            <person name="Feng X."/>
        </authorList>
    </citation>
    <scope>NUCLEOTIDE SEQUENCE</scope>
    <source>
        <strain evidence="1">NFK12</strain>
    </source>
</reference>
<name>A0A927IIC3_9BACT</name>
<dbReference type="RefSeq" id="WP_191617453.1">
    <property type="nucleotide sequence ID" value="NZ_JACYFG010000036.1"/>
</dbReference>
<protein>
    <submittedName>
        <fullName evidence="1">Nucleoside 2-deoxyribosyltransferase</fullName>
    </submittedName>
</protein>
<sequence>MNRKKVYLAGGLFDLRHLAGNAKLGEQVGVQSGGRYEAYLPQDYEPESLGAKAIRDSDFKGLLDCDAAIFQYDGTELDSGTVVEFMAAKFADIPSLLLRTDFRRGGDRNEEPWNLMCSFYPRTVSLVADAMHLYVESGHEQCGGVLAADKAFVTLGKRVVEKLDEVMALPPVDLEGVSRREGLEKLLGV</sequence>
<dbReference type="InterPro" id="IPR007710">
    <property type="entry name" value="Nucleoside_deoxyribTrfase"/>
</dbReference>
<gene>
    <name evidence="1" type="ORF">IEN85_12660</name>
</gene>
<dbReference type="Pfam" id="PF05014">
    <property type="entry name" value="Nuc_deoxyrib_tr"/>
    <property type="match status" value="1"/>
</dbReference>
<evidence type="ECO:0000313" key="2">
    <source>
        <dbReference type="Proteomes" id="UP000622317"/>
    </source>
</evidence>
<keyword evidence="2" id="KW-1185">Reference proteome</keyword>
<dbReference type="SUPFAM" id="SSF52309">
    <property type="entry name" value="N-(deoxy)ribosyltransferase-like"/>
    <property type="match status" value="1"/>
</dbReference>